<name>A0A286RBH6_9BACT</name>
<keyword evidence="2" id="KW-1185">Reference proteome</keyword>
<sequence length="40" mass="4778">MEQEHRGRLVHRLVSFFARTELSCCNTPFVEGRDSWLITR</sequence>
<protein>
    <submittedName>
        <fullName evidence="1">Uncharacterized protein</fullName>
    </submittedName>
</protein>
<evidence type="ECO:0000313" key="1">
    <source>
        <dbReference type="EMBL" id="ASV73289.1"/>
    </source>
</evidence>
<dbReference type="EMBL" id="CP018477">
    <property type="protein sequence ID" value="ASV73289.1"/>
    <property type="molecule type" value="Genomic_DNA"/>
</dbReference>
<proteinExistence type="predicted"/>
<organism evidence="1 2">
    <name type="scientific">Thermogutta terrifontis</name>
    <dbReference type="NCBI Taxonomy" id="1331910"/>
    <lineage>
        <taxon>Bacteria</taxon>
        <taxon>Pseudomonadati</taxon>
        <taxon>Planctomycetota</taxon>
        <taxon>Planctomycetia</taxon>
        <taxon>Pirellulales</taxon>
        <taxon>Thermoguttaceae</taxon>
        <taxon>Thermogutta</taxon>
    </lineage>
</organism>
<evidence type="ECO:0000313" key="2">
    <source>
        <dbReference type="Proteomes" id="UP000215086"/>
    </source>
</evidence>
<dbReference type="Proteomes" id="UP000215086">
    <property type="component" value="Chromosome"/>
</dbReference>
<reference evidence="1 2" key="1">
    <citation type="journal article" name="Front. Microbiol.">
        <title>Sugar Metabolism of the First Thermophilic Planctomycete Thermogutta terrifontis: Comparative Genomic and Transcriptomic Approaches.</title>
        <authorList>
            <person name="Elcheninov A.G."/>
            <person name="Menzel P."/>
            <person name="Gudbergsdottir S.R."/>
            <person name="Slesarev A.I."/>
            <person name="Kadnikov V.V."/>
            <person name="Krogh A."/>
            <person name="Bonch-Osmolovskaya E.A."/>
            <person name="Peng X."/>
            <person name="Kublanov I.V."/>
        </authorList>
    </citation>
    <scope>NUCLEOTIDE SEQUENCE [LARGE SCALE GENOMIC DNA]</scope>
    <source>
        <strain evidence="1 2">R1</strain>
    </source>
</reference>
<gene>
    <name evidence="1" type="ORF">THTE_0687</name>
</gene>
<dbReference type="KEGG" id="ttf:THTE_0687"/>
<dbReference type="AlphaFoldDB" id="A0A286RBH6"/>
<accession>A0A286RBH6</accession>